<dbReference type="Proteomes" id="UP000240568">
    <property type="component" value="Segment"/>
</dbReference>
<reference evidence="1 2" key="1">
    <citation type="submission" date="2017-04" db="EMBL/GenBank/DDBJ databases">
        <authorList>
            <person name="Afonso C.L."/>
            <person name="Miller P.J."/>
            <person name="Scott M.A."/>
            <person name="Spackman E."/>
            <person name="Goraichik I."/>
            <person name="Dimitrov K.M."/>
            <person name="Suarez D.L."/>
            <person name="Swayne D.E."/>
        </authorList>
    </citation>
    <scope>NUCLEOTIDE SEQUENCE [LARGE SCALE GENOMIC DNA]</scope>
</reference>
<sequence length="335" mass="36523">MQFASVGSMRVKADLAIARKSLFLFNGLDTNTIKAGIDWMQAVSKAKGCAYNNDGQTISCTPASGIKDGRYYPVMTGALASFANEYFNTSSGDQVVAPDSLGSDYRAIKEYSVHRGNDTGVYSTATGSAIRASKTTNNNVYDFRYHYMDPTLAASVTAWRITAAEASTQTAFTNSGTNLYYYDTYKSSFSYASPQSAMAKPGGQSMAGNVVAGQEIAIPVIPALNGVVCTLPVWRYYLYQNNGSGVGFYTWYNTTYTQIKTSRLLHGVTPASNTEDYLLTKALCPVWTAEKFVCESFDIHQDGDIVQSVAWTAGQSYTLSTSSFLYPEYTSIFQV</sequence>
<evidence type="ECO:0000313" key="1">
    <source>
        <dbReference type="EMBL" id="ARW58731.1"/>
    </source>
</evidence>
<gene>
    <name evidence="1" type="ORF">Y3_091</name>
</gene>
<organism evidence="1 2">
    <name type="scientific">Erwinia phage vB_EamM_Y3</name>
    <dbReference type="NCBI Taxonomy" id="1983553"/>
    <lineage>
        <taxon>Viruses</taxon>
        <taxon>Duplodnaviria</taxon>
        <taxon>Heunggongvirae</taxon>
        <taxon>Uroviricota</taxon>
        <taxon>Caudoviricetes</taxon>
        <taxon>Sasquatchvirus</taxon>
        <taxon>Sasquatchvirus Y3</taxon>
    </lineage>
</organism>
<dbReference type="EMBL" id="KY984068">
    <property type="protein sequence ID" value="ARW58731.1"/>
    <property type="molecule type" value="Genomic_DNA"/>
</dbReference>
<accession>A0A2H4IB06</accession>
<protein>
    <submittedName>
        <fullName evidence="1">Uncharacterized protein</fullName>
    </submittedName>
</protein>
<keyword evidence="2" id="KW-1185">Reference proteome</keyword>
<evidence type="ECO:0000313" key="2">
    <source>
        <dbReference type="Proteomes" id="UP000240568"/>
    </source>
</evidence>
<proteinExistence type="predicted"/>
<name>A0A2H4IB06_9CAUD</name>